<reference evidence="2" key="1">
    <citation type="submission" date="2020-05" db="EMBL/GenBank/DDBJ databases">
        <title>Mycena genomes resolve the evolution of fungal bioluminescence.</title>
        <authorList>
            <person name="Tsai I.J."/>
        </authorList>
    </citation>
    <scope>NUCLEOTIDE SEQUENCE</scope>
    <source>
        <strain evidence="2">CCC161011</strain>
    </source>
</reference>
<evidence type="ECO:0000256" key="1">
    <source>
        <dbReference type="SAM" id="MobiDB-lite"/>
    </source>
</evidence>
<dbReference type="Proteomes" id="UP000620124">
    <property type="component" value="Unassembled WGS sequence"/>
</dbReference>
<evidence type="ECO:0000313" key="3">
    <source>
        <dbReference type="Proteomes" id="UP000620124"/>
    </source>
</evidence>
<dbReference type="Pfam" id="PF18758">
    <property type="entry name" value="KDZ"/>
    <property type="match status" value="1"/>
</dbReference>
<dbReference type="AlphaFoldDB" id="A0A8H7DHJ5"/>
<comment type="caution">
    <text evidence="2">The sequence shown here is derived from an EMBL/GenBank/DDBJ whole genome shotgun (WGS) entry which is preliminary data.</text>
</comment>
<dbReference type="EMBL" id="JACAZI010000001">
    <property type="protein sequence ID" value="KAF7371636.1"/>
    <property type="molecule type" value="Genomic_DNA"/>
</dbReference>
<dbReference type="PANTHER" id="PTHR33096:SF1">
    <property type="entry name" value="CXC1-LIKE CYSTEINE CLUSTER ASSOCIATED WITH KDZ TRANSPOSASES DOMAIN-CONTAINING PROTEIN"/>
    <property type="match status" value="1"/>
</dbReference>
<gene>
    <name evidence="2" type="ORF">MVEN_00019100</name>
</gene>
<sequence>MPKDRPSKKKKKSLVRVPVTIADGCGGTKTTIRALNPCQRSQLHNATNQEMAAHIAALRTEQLVIFNKLRDRPDMGDNSEVEDGRAAYSYNDVAEGNVGIEISHGGGEMAALQEELVEEKNRKKKKGIDTRDRWDRTQRHVLGMRGQMSAITDAYVKWGATQGEYGLEGSAPEAPELDRVENTYPVRIIDIFSESLVPDKNSLRLTNFSLGMRKNSPMPLTTTWKFERVEKVLGQDAPDWRLKNCCPACTYKLEGEAKLIFEMLMAMDGNDSLKRVLTKEKGVDENGVPKRGGRERPDPRTADAGGTYFLSREKVDKWAKEVLDQLVKRPRSKDEEDESECQERWKNMSEELTAKMWGIFDETGVFLALCRHGFVLLVADMVRSGELAKYGLAITDALLDAFGADNGMGYDIGCGFSTTIKNSPLGDRAQALNFKTLVGAFHGHAHNRLCQLRYLATYVLGLGLEDLETCERTFSKTNGLARAIRYASVFHRRQSIATYLAHMDTFETYANLSTFLINNYKQALELIDLEDSLRYAMDQAGISGTEVFEERLQQELEYLKNLSKEPKEETDQMEYYQRLVNLNERHVKLKEAFKEGLTANGTVRRHARKNYDRAVKAVQEMEVKMDITVRWMVDDEEWEKAATLVASRRYRLAVNRLEQLVVKRLFELTKMNMSGTGYKLRKHIAKALQTRSKTIRAALHRYNEAAKSFSPPRHQLTWQEVIDFTFLSDFDILQDPEGNAAIRPWATPGARELMDTYFKIKRAREEIDRLNIEICQLVTYIKDEKEFLLSKEAEVRQTDPDLAFFIRCYHLQRGRFDTVHLKKLIAFVKEAGPKFTGTLEPGVRRQIVEPEPMAVDVSEEEREPAPAVETELQQGCAPELEDNEEWETDDSEDEFEEELLAKEMETVMVLAVDKEDDKQE</sequence>
<dbReference type="InterPro" id="IPR040521">
    <property type="entry name" value="KDZ"/>
</dbReference>
<feature type="compositionally biased region" description="Basic and acidic residues" evidence="1">
    <location>
        <begin position="280"/>
        <end position="301"/>
    </location>
</feature>
<dbReference type="OrthoDB" id="2505969at2759"/>
<accession>A0A8H7DHJ5</accession>
<keyword evidence="3" id="KW-1185">Reference proteome</keyword>
<name>A0A8H7DHJ5_9AGAR</name>
<protein>
    <submittedName>
        <fullName evidence="2">Uncharacterized protein</fullName>
    </submittedName>
</protein>
<dbReference type="PANTHER" id="PTHR33096">
    <property type="entry name" value="CXC2 DOMAIN-CONTAINING PROTEIN"/>
    <property type="match status" value="1"/>
</dbReference>
<feature type="compositionally biased region" description="Acidic residues" evidence="1">
    <location>
        <begin position="879"/>
        <end position="895"/>
    </location>
</feature>
<proteinExistence type="predicted"/>
<organism evidence="2 3">
    <name type="scientific">Mycena venus</name>
    <dbReference type="NCBI Taxonomy" id="2733690"/>
    <lineage>
        <taxon>Eukaryota</taxon>
        <taxon>Fungi</taxon>
        <taxon>Dikarya</taxon>
        <taxon>Basidiomycota</taxon>
        <taxon>Agaricomycotina</taxon>
        <taxon>Agaricomycetes</taxon>
        <taxon>Agaricomycetidae</taxon>
        <taxon>Agaricales</taxon>
        <taxon>Marasmiineae</taxon>
        <taxon>Mycenaceae</taxon>
        <taxon>Mycena</taxon>
    </lineage>
</organism>
<feature type="region of interest" description="Disordered" evidence="1">
    <location>
        <begin position="280"/>
        <end position="305"/>
    </location>
</feature>
<evidence type="ECO:0000313" key="2">
    <source>
        <dbReference type="EMBL" id="KAF7371636.1"/>
    </source>
</evidence>
<feature type="region of interest" description="Disordered" evidence="1">
    <location>
        <begin position="854"/>
        <end position="895"/>
    </location>
</feature>